<evidence type="ECO:0000256" key="1">
    <source>
        <dbReference type="SAM" id="Phobius"/>
    </source>
</evidence>
<feature type="transmembrane region" description="Helical" evidence="1">
    <location>
        <begin position="125"/>
        <end position="145"/>
    </location>
</feature>
<evidence type="ECO:0000313" key="2">
    <source>
        <dbReference type="EMBL" id="RBP45024.1"/>
    </source>
</evidence>
<dbReference type="RefSeq" id="WP_113958169.1">
    <property type="nucleotide sequence ID" value="NZ_QNRR01000003.1"/>
</dbReference>
<dbReference type="OrthoDB" id="193453at2"/>
<evidence type="ECO:0000313" key="3">
    <source>
        <dbReference type="Proteomes" id="UP000253426"/>
    </source>
</evidence>
<keyword evidence="1" id="KW-0812">Transmembrane</keyword>
<dbReference type="EMBL" id="QNRR01000003">
    <property type="protein sequence ID" value="RBP45024.1"/>
    <property type="molecule type" value="Genomic_DNA"/>
</dbReference>
<feature type="transmembrane region" description="Helical" evidence="1">
    <location>
        <begin position="27"/>
        <end position="49"/>
    </location>
</feature>
<protein>
    <submittedName>
        <fullName evidence="2">Uncharacterized protein</fullName>
    </submittedName>
</protein>
<keyword evidence="1" id="KW-0472">Membrane</keyword>
<keyword evidence="1" id="KW-1133">Transmembrane helix</keyword>
<feature type="transmembrane region" description="Helical" evidence="1">
    <location>
        <begin position="181"/>
        <end position="204"/>
    </location>
</feature>
<proteinExistence type="predicted"/>
<reference evidence="2 3" key="1">
    <citation type="submission" date="2018-06" db="EMBL/GenBank/DDBJ databases">
        <title>Genomic Encyclopedia of Type Strains, Phase IV (KMG-IV): sequencing the most valuable type-strain genomes for metagenomic binning, comparative biology and taxonomic classification.</title>
        <authorList>
            <person name="Goeker M."/>
        </authorList>
    </citation>
    <scope>NUCLEOTIDE SEQUENCE [LARGE SCALE GENOMIC DNA]</scope>
    <source>
        <strain evidence="2 3">DSM 25532</strain>
    </source>
</reference>
<sequence>MAASDLPHDTALEHLRIIRTLMERANIYRAVSATAALCGGVLGLGVAAWGLMMPPSPQMFLAAWIGVLCLSGLANLFLLMRESQDKGQPFITDGLRMALRAVVPPLLTGGVVGVCLIVFRQQMELASLIWILCYGLALQGTVSFAPRSIIHLARAFLIAGQILTVLWLWKGWPDMISPPVAVASLYMGGTFGLFHIVYGVAVFLSQPKELVTSHS</sequence>
<dbReference type="AlphaFoldDB" id="A0A366HPI7"/>
<feature type="transmembrane region" description="Helical" evidence="1">
    <location>
        <begin position="152"/>
        <end position="169"/>
    </location>
</feature>
<dbReference type="Proteomes" id="UP000253426">
    <property type="component" value="Unassembled WGS sequence"/>
</dbReference>
<name>A0A366HPI7_9BACT</name>
<organism evidence="2 3">
    <name type="scientific">Roseimicrobium gellanilyticum</name>
    <dbReference type="NCBI Taxonomy" id="748857"/>
    <lineage>
        <taxon>Bacteria</taxon>
        <taxon>Pseudomonadati</taxon>
        <taxon>Verrucomicrobiota</taxon>
        <taxon>Verrucomicrobiia</taxon>
        <taxon>Verrucomicrobiales</taxon>
        <taxon>Verrucomicrobiaceae</taxon>
        <taxon>Roseimicrobium</taxon>
    </lineage>
</organism>
<accession>A0A366HPI7</accession>
<comment type="caution">
    <text evidence="2">The sequence shown here is derived from an EMBL/GenBank/DDBJ whole genome shotgun (WGS) entry which is preliminary data.</text>
</comment>
<feature type="transmembrane region" description="Helical" evidence="1">
    <location>
        <begin position="61"/>
        <end position="80"/>
    </location>
</feature>
<keyword evidence="3" id="KW-1185">Reference proteome</keyword>
<feature type="transmembrane region" description="Helical" evidence="1">
    <location>
        <begin position="101"/>
        <end position="119"/>
    </location>
</feature>
<gene>
    <name evidence="2" type="ORF">DES53_10319</name>
</gene>